<dbReference type="AlphaFoldDB" id="A0A4Z1R4Q0"/>
<protein>
    <submittedName>
        <fullName evidence="2">LEA type 2 family protein</fullName>
    </submittedName>
</protein>
<dbReference type="RefSeq" id="WP_134673846.1">
    <property type="nucleotide sequence ID" value="NZ_SPUH01000001.1"/>
</dbReference>
<keyword evidence="1" id="KW-0732">Signal</keyword>
<feature type="signal peptide" evidence="1">
    <location>
        <begin position="1"/>
        <end position="18"/>
    </location>
</feature>
<gene>
    <name evidence="2" type="ORF">E4582_06660</name>
</gene>
<comment type="caution">
    <text evidence="2">The sequence shown here is derived from an EMBL/GenBank/DDBJ whole genome shotgun (WGS) entry which is preliminary data.</text>
</comment>
<keyword evidence="3" id="KW-1185">Reference proteome</keyword>
<evidence type="ECO:0000256" key="1">
    <source>
        <dbReference type="SAM" id="SignalP"/>
    </source>
</evidence>
<reference evidence="2 3" key="1">
    <citation type="submission" date="2019-01" db="EMBL/GenBank/DDBJ databases">
        <authorList>
            <person name="Zhang S."/>
        </authorList>
    </citation>
    <scope>NUCLEOTIDE SEQUENCE [LARGE SCALE GENOMIC DNA]</scope>
    <source>
        <strain evidence="2 3">1626</strain>
    </source>
</reference>
<organism evidence="2 3">
    <name type="scientific">Luteimonas yindakuii</name>
    <dbReference type="NCBI Taxonomy" id="2565782"/>
    <lineage>
        <taxon>Bacteria</taxon>
        <taxon>Pseudomonadati</taxon>
        <taxon>Pseudomonadota</taxon>
        <taxon>Gammaproteobacteria</taxon>
        <taxon>Lysobacterales</taxon>
        <taxon>Lysobacteraceae</taxon>
        <taxon>Luteimonas</taxon>
    </lineage>
</organism>
<feature type="chain" id="PRO_5021260748" evidence="1">
    <location>
        <begin position="19"/>
        <end position="156"/>
    </location>
</feature>
<name>A0A4Z1R4Q0_9GAMM</name>
<accession>A0A4Z1R4Q0</accession>
<evidence type="ECO:0000313" key="2">
    <source>
        <dbReference type="EMBL" id="TKS54470.1"/>
    </source>
</evidence>
<proteinExistence type="predicted"/>
<evidence type="ECO:0000313" key="3">
    <source>
        <dbReference type="Proteomes" id="UP000298681"/>
    </source>
</evidence>
<dbReference type="EMBL" id="SPUH01000001">
    <property type="protein sequence ID" value="TKS54470.1"/>
    <property type="molecule type" value="Genomic_DNA"/>
</dbReference>
<sequence>MKRLLVLSVCLLFLAACGGGQVRRISEPTASIQQLTVAEDGDWSVVLRLQNYSSIPMRFDGLRLDLAIGDTAAGTLEAAPALQIGGESVDITTLALVPSAQARLLIADALASGRGVSYVLEGTITAAPADRGGAREYRIRRPGSLGPAPGLPGVLR</sequence>
<dbReference type="Proteomes" id="UP000298681">
    <property type="component" value="Unassembled WGS sequence"/>
</dbReference>
<dbReference type="SUPFAM" id="SSF117070">
    <property type="entry name" value="LEA14-like"/>
    <property type="match status" value="1"/>
</dbReference>
<dbReference type="PROSITE" id="PS51257">
    <property type="entry name" value="PROKAR_LIPOPROTEIN"/>
    <property type="match status" value="1"/>
</dbReference>